<organism evidence="1 2">
    <name type="scientific">Actinomyces massiliensis F0489</name>
    <dbReference type="NCBI Taxonomy" id="1125718"/>
    <lineage>
        <taxon>Bacteria</taxon>
        <taxon>Bacillati</taxon>
        <taxon>Actinomycetota</taxon>
        <taxon>Actinomycetes</taxon>
        <taxon>Actinomycetales</taxon>
        <taxon>Actinomycetaceae</taxon>
        <taxon>Actinomyces</taxon>
    </lineage>
</organism>
<dbReference type="eggNOG" id="ENOG503387E">
    <property type="taxonomic scope" value="Bacteria"/>
</dbReference>
<evidence type="ECO:0000313" key="1">
    <source>
        <dbReference type="EMBL" id="EJF46507.1"/>
    </source>
</evidence>
<dbReference type="Proteomes" id="UP000002941">
    <property type="component" value="Unassembled WGS sequence"/>
</dbReference>
<dbReference type="EMBL" id="AKFT01000058">
    <property type="protein sequence ID" value="EJF46507.1"/>
    <property type="molecule type" value="Genomic_DNA"/>
</dbReference>
<dbReference type="AlphaFoldDB" id="J0NP07"/>
<comment type="caution">
    <text evidence="1">The sequence shown here is derived from an EMBL/GenBank/DDBJ whole genome shotgun (WGS) entry which is preliminary data.</text>
</comment>
<protein>
    <submittedName>
        <fullName evidence="1">Uncharacterized protein</fullName>
    </submittedName>
</protein>
<accession>J0NP07</accession>
<dbReference type="PATRIC" id="fig|1125718.3.peg.852"/>
<name>J0NP07_9ACTO</name>
<reference evidence="1 2" key="1">
    <citation type="submission" date="2012-05" db="EMBL/GenBank/DDBJ databases">
        <authorList>
            <person name="Harkins D.M."/>
            <person name="Madupu R."/>
            <person name="Durkin A.S."/>
            <person name="Torralba M."/>
            <person name="Methe B."/>
            <person name="Sutton G.G."/>
            <person name="Nelson K.E."/>
        </authorList>
    </citation>
    <scope>NUCLEOTIDE SEQUENCE [LARGE SCALE GENOMIC DNA]</scope>
    <source>
        <strain evidence="1 2">F0489</strain>
    </source>
</reference>
<gene>
    <name evidence="1" type="ORF">HMPREF1318_1680</name>
</gene>
<keyword evidence="2" id="KW-1185">Reference proteome</keyword>
<proteinExistence type="predicted"/>
<evidence type="ECO:0000313" key="2">
    <source>
        <dbReference type="Proteomes" id="UP000002941"/>
    </source>
</evidence>
<sequence>MLMVTLGGNGLYGPRGWIMRTGVWRELAPYLVQNEYTVFRDLGPNTAQKLLNLLSDDQLEDRQNLAPSLRALLRACVRAEGSVRLSGYVIGPQRLDERITVEALWIEDPDLLALEISDFHDEHCACSVLWRTVCERYALDAQAMPDEIRKLPRYGDRGPLSVWLWWD</sequence>